<dbReference type="EMBL" id="CP012871">
    <property type="protein sequence ID" value="ALR76503.1"/>
    <property type="molecule type" value="Genomic_DNA"/>
</dbReference>
<proteinExistence type="predicted"/>
<evidence type="ECO:0000313" key="2">
    <source>
        <dbReference type="Proteomes" id="UP000069162"/>
    </source>
</evidence>
<name>A0A806XA45_9ENTR</name>
<evidence type="ECO:0000313" key="1">
    <source>
        <dbReference type="EMBL" id="ALR76503.1"/>
    </source>
</evidence>
<dbReference type="Proteomes" id="UP000069162">
    <property type="component" value="Chromosome"/>
</dbReference>
<sequence>MSDVQLAKIALNCGRDEIAAIHFGLKLFRSELAGCPDWDFDMKYQLWGSIDTFERLLKQIEQVQP</sequence>
<accession>A0A806XA45</accession>
<dbReference type="AlphaFoldDB" id="A0A806XA45"/>
<protein>
    <submittedName>
        <fullName evidence="1">Uncharacterized protein</fullName>
    </submittedName>
</protein>
<organism evidence="1 2">
    <name type="scientific">[Enterobacter] lignolyticus</name>
    <dbReference type="NCBI Taxonomy" id="1334193"/>
    <lineage>
        <taxon>Bacteria</taxon>
        <taxon>Pseudomonadati</taxon>
        <taxon>Pseudomonadota</taxon>
        <taxon>Gammaproteobacteria</taxon>
        <taxon>Enterobacterales</taxon>
        <taxon>Enterobacteriaceae</taxon>
        <taxon>Pluralibacter</taxon>
    </lineage>
</organism>
<gene>
    <name evidence="1" type="ORF">AO703_09390</name>
</gene>
<reference evidence="2" key="1">
    <citation type="submission" date="2015-10" db="EMBL/GenBank/DDBJ databases">
        <title>Complete Genome Sequencing of Klebsiella sp. strain G5.</title>
        <authorList>
            <person name="Chan K.-G."/>
            <person name="Chen J.-W."/>
        </authorList>
    </citation>
    <scope>NUCLEOTIDE SEQUENCE [LARGE SCALE GENOMIC DNA]</scope>
    <source>
        <strain evidence="2">G5</strain>
    </source>
</reference>
<dbReference type="KEGG" id="kle:AO703_09390"/>